<dbReference type="Gene3D" id="2.80.10.50">
    <property type="match status" value="2"/>
</dbReference>
<dbReference type="Proteomes" id="UP000070720">
    <property type="component" value="Chromosome 2"/>
</dbReference>
<reference evidence="2 3" key="3">
    <citation type="journal article" date="2015" name="BMC Genomics">
        <title>The completed genome sequence of the pathogenic ascomycete fungus Fusarium graminearum.</title>
        <authorList>
            <person name="King R."/>
            <person name="Urban M."/>
            <person name="Hammond-Kosack M.C."/>
            <person name="Hassani-Pak K."/>
            <person name="Hammond-Kosack K.E."/>
        </authorList>
    </citation>
    <scope>NUCLEOTIDE SEQUENCE [LARGE SCALE GENOMIC DNA]</scope>
    <source>
        <strain evidence="3">ATCC MYA-4620 / CBS 123657 / FGSC 9075 / NRRL 31084 / PH-1</strain>
    </source>
</reference>
<gene>
    <name evidence="2" type="ORF">FGRAMPH1_01T15527</name>
</gene>
<proteinExistence type="predicted"/>
<name>A0A1C3YNA3_GIBZE</name>
<evidence type="ECO:0000313" key="3">
    <source>
        <dbReference type="Proteomes" id="UP000070720"/>
    </source>
</evidence>
<evidence type="ECO:0000313" key="2">
    <source>
        <dbReference type="EMBL" id="SCB65972.1"/>
    </source>
</evidence>
<accession>A0A1C3YNA3</accession>
<dbReference type="VEuPathDB" id="FungiDB:FGRAMPH1_01G15527"/>
<dbReference type="EMBL" id="HG970333">
    <property type="protein sequence ID" value="SCB65972.1"/>
    <property type="molecule type" value="Genomic_DNA"/>
</dbReference>
<dbReference type="AlphaFoldDB" id="A0A1C3YNA3"/>
<reference evidence="3" key="1">
    <citation type="journal article" date="2007" name="Science">
        <title>The Fusarium graminearum genome reveals a link between localized polymorphism and pathogen specialization.</title>
        <authorList>
            <person name="Cuomo C.A."/>
            <person name="Gueldener U."/>
            <person name="Xu J.-R."/>
            <person name="Trail F."/>
            <person name="Turgeon B.G."/>
            <person name="Di Pietro A."/>
            <person name="Walton J.D."/>
            <person name="Ma L.-J."/>
            <person name="Baker S.E."/>
            <person name="Rep M."/>
            <person name="Adam G."/>
            <person name="Antoniw J."/>
            <person name="Baldwin T."/>
            <person name="Calvo S.E."/>
            <person name="Chang Y.-L."/>
            <person name="DeCaprio D."/>
            <person name="Gale L.R."/>
            <person name="Gnerre S."/>
            <person name="Goswami R.S."/>
            <person name="Hammond-Kosack K."/>
            <person name="Harris L.J."/>
            <person name="Hilburn K."/>
            <person name="Kennell J.C."/>
            <person name="Kroken S."/>
            <person name="Magnuson J.K."/>
            <person name="Mannhaupt G."/>
            <person name="Mauceli E.W."/>
            <person name="Mewes H.-W."/>
            <person name="Mitterbauer R."/>
            <person name="Muehlbauer G."/>
            <person name="Muensterkoetter M."/>
            <person name="Nelson D."/>
            <person name="O'Donnell K."/>
            <person name="Ouellet T."/>
            <person name="Qi W."/>
            <person name="Quesneville H."/>
            <person name="Roncero M.I.G."/>
            <person name="Seong K.-Y."/>
            <person name="Tetko I.V."/>
            <person name="Urban M."/>
            <person name="Waalwijk C."/>
            <person name="Ward T.J."/>
            <person name="Yao J."/>
            <person name="Birren B.W."/>
            <person name="Kistler H.C."/>
        </authorList>
    </citation>
    <scope>NUCLEOTIDE SEQUENCE [LARGE SCALE GENOMIC DNA]</scope>
    <source>
        <strain evidence="3">ATCC MYA-4620 / CBS 123657 / FGSC 9075 / NRRL 31084 / PH-1</strain>
    </source>
</reference>
<feature type="domain" description="Ricin B lectin" evidence="1">
    <location>
        <begin position="24"/>
        <end position="107"/>
    </location>
</feature>
<dbReference type="SUPFAM" id="SSF50370">
    <property type="entry name" value="Ricin B-like lectins"/>
    <property type="match status" value="1"/>
</dbReference>
<reference evidence="3" key="2">
    <citation type="journal article" date="2010" name="Nature">
        <title>Comparative genomics reveals mobile pathogenicity chromosomes in Fusarium.</title>
        <authorList>
            <person name="Ma L.J."/>
            <person name="van der Does H.C."/>
            <person name="Borkovich K.A."/>
            <person name="Coleman J.J."/>
            <person name="Daboussi M.J."/>
            <person name="Di Pietro A."/>
            <person name="Dufresne M."/>
            <person name="Freitag M."/>
            <person name="Grabherr M."/>
            <person name="Henrissat B."/>
            <person name="Houterman P.M."/>
            <person name="Kang S."/>
            <person name="Shim W.B."/>
            <person name="Woloshuk C."/>
            <person name="Xie X."/>
            <person name="Xu J.R."/>
            <person name="Antoniw J."/>
            <person name="Baker S.E."/>
            <person name="Bluhm B.H."/>
            <person name="Breakspear A."/>
            <person name="Brown D.W."/>
            <person name="Butchko R.A."/>
            <person name="Chapman S."/>
            <person name="Coulson R."/>
            <person name="Coutinho P.M."/>
            <person name="Danchin E.G."/>
            <person name="Diener A."/>
            <person name="Gale L.R."/>
            <person name="Gardiner D.M."/>
            <person name="Goff S."/>
            <person name="Hammond-Kosack K.E."/>
            <person name="Hilburn K."/>
            <person name="Hua-Van A."/>
            <person name="Jonkers W."/>
            <person name="Kazan K."/>
            <person name="Kodira C.D."/>
            <person name="Koehrsen M."/>
            <person name="Kumar L."/>
            <person name="Lee Y.H."/>
            <person name="Li L."/>
            <person name="Manners J.M."/>
            <person name="Miranda-Saavedra D."/>
            <person name="Mukherjee M."/>
            <person name="Park G."/>
            <person name="Park J."/>
            <person name="Park S.Y."/>
            <person name="Proctor R.H."/>
            <person name="Regev A."/>
            <person name="Ruiz-Roldan M.C."/>
            <person name="Sain D."/>
            <person name="Sakthikumar S."/>
            <person name="Sykes S."/>
            <person name="Schwartz D.C."/>
            <person name="Turgeon B.G."/>
            <person name="Wapinski I."/>
            <person name="Yoder O."/>
            <person name="Young S."/>
            <person name="Zeng Q."/>
            <person name="Zhou S."/>
            <person name="Galagan J."/>
            <person name="Cuomo C.A."/>
            <person name="Kistler H.C."/>
            <person name="Rep M."/>
        </authorList>
    </citation>
    <scope>GENOME REANNOTATION</scope>
    <source>
        <strain evidence="3">ATCC MYA-4620 / CBS 123657 / FGSC 9075 / NRRL 31084 / PH-1</strain>
    </source>
</reference>
<dbReference type="InterPro" id="IPR035992">
    <property type="entry name" value="Ricin_B-like_lectins"/>
</dbReference>
<sequence length="216" mass="24253">MDEEIEALIEAMRKQKQDYFLPPEWDGKVVFLKNTKSGTRLDLFAGGRANGTPINGWQSNGSTAKQWKLEKRGNSIWNSWAFQNVASGLYLTLWDDSPQNGTKVVGWERAIAKETSGLFTIQSSIGRCNFPGLQEWLILPKGMDNGKCLIQNAMTCQYLDLHLGLQENGTRVQGWQREELMGNQVWMIEDATVDISSEVADGICFMNGHWTGKATC</sequence>
<dbReference type="Pfam" id="PF14200">
    <property type="entry name" value="RicinB_lectin_2"/>
    <property type="match status" value="1"/>
</dbReference>
<protein>
    <submittedName>
        <fullName evidence="2">Chromosome 2, complete genome</fullName>
    </submittedName>
</protein>
<dbReference type="InParanoid" id="A0A1C3YNA3"/>
<keyword evidence="3" id="KW-1185">Reference proteome</keyword>
<dbReference type="InterPro" id="IPR000772">
    <property type="entry name" value="Ricin_B_lectin"/>
</dbReference>
<dbReference type="CDD" id="cd23416">
    <property type="entry name" value="beta-trefoil_Ricin_MOA-like"/>
    <property type="match status" value="1"/>
</dbReference>
<organism evidence="2 3">
    <name type="scientific">Gibberella zeae (strain ATCC MYA-4620 / CBS 123657 / FGSC 9075 / NRRL 31084 / PH-1)</name>
    <name type="common">Wheat head blight fungus</name>
    <name type="synonym">Fusarium graminearum</name>
    <dbReference type="NCBI Taxonomy" id="229533"/>
    <lineage>
        <taxon>Eukaryota</taxon>
        <taxon>Fungi</taxon>
        <taxon>Dikarya</taxon>
        <taxon>Ascomycota</taxon>
        <taxon>Pezizomycotina</taxon>
        <taxon>Sordariomycetes</taxon>
        <taxon>Hypocreomycetidae</taxon>
        <taxon>Hypocreales</taxon>
        <taxon>Nectriaceae</taxon>
        <taxon>Fusarium</taxon>
    </lineage>
</organism>
<evidence type="ECO:0000259" key="1">
    <source>
        <dbReference type="Pfam" id="PF14200"/>
    </source>
</evidence>